<dbReference type="KEGG" id="bze:COCCADRAFT_83121"/>
<proteinExistence type="predicted"/>
<organism evidence="1 2">
    <name type="scientific">Cochliobolus carbonum (strain 26-R-13)</name>
    <name type="common">Maize leaf spot fungus</name>
    <name type="synonym">Bipolaris zeicola</name>
    <dbReference type="NCBI Taxonomy" id="930089"/>
    <lineage>
        <taxon>Eukaryota</taxon>
        <taxon>Fungi</taxon>
        <taxon>Dikarya</taxon>
        <taxon>Ascomycota</taxon>
        <taxon>Pezizomycotina</taxon>
        <taxon>Dothideomycetes</taxon>
        <taxon>Pleosporomycetidae</taxon>
        <taxon>Pleosporales</taxon>
        <taxon>Pleosporineae</taxon>
        <taxon>Pleosporaceae</taxon>
        <taxon>Bipolaris</taxon>
    </lineage>
</organism>
<reference evidence="1 2" key="1">
    <citation type="journal article" date="2013" name="PLoS Genet.">
        <title>Comparative genome structure, secondary metabolite, and effector coding capacity across Cochliobolus pathogens.</title>
        <authorList>
            <person name="Condon B.J."/>
            <person name="Leng Y."/>
            <person name="Wu D."/>
            <person name="Bushley K.E."/>
            <person name="Ohm R.A."/>
            <person name="Otillar R."/>
            <person name="Martin J."/>
            <person name="Schackwitz W."/>
            <person name="Grimwood J."/>
            <person name="MohdZainudin N."/>
            <person name="Xue C."/>
            <person name="Wang R."/>
            <person name="Manning V.A."/>
            <person name="Dhillon B."/>
            <person name="Tu Z.J."/>
            <person name="Steffenson B.J."/>
            <person name="Salamov A."/>
            <person name="Sun H."/>
            <person name="Lowry S."/>
            <person name="LaButti K."/>
            <person name="Han J."/>
            <person name="Copeland A."/>
            <person name="Lindquist E."/>
            <person name="Barry K."/>
            <person name="Schmutz J."/>
            <person name="Baker S.E."/>
            <person name="Ciuffetti L.M."/>
            <person name="Grigoriev I.V."/>
            <person name="Zhong S."/>
            <person name="Turgeon B.G."/>
        </authorList>
    </citation>
    <scope>NUCLEOTIDE SEQUENCE [LARGE SCALE GENOMIC DNA]</scope>
    <source>
        <strain evidence="1 2">26-R-13</strain>
    </source>
</reference>
<evidence type="ECO:0000313" key="1">
    <source>
        <dbReference type="EMBL" id="EUC38364.1"/>
    </source>
</evidence>
<protein>
    <submittedName>
        <fullName evidence="1">Uncharacterized protein</fullName>
    </submittedName>
</protein>
<dbReference type="GeneID" id="19151501"/>
<evidence type="ECO:0000313" key="2">
    <source>
        <dbReference type="Proteomes" id="UP000053841"/>
    </source>
</evidence>
<accession>W6YSI2</accession>
<dbReference type="Proteomes" id="UP000053841">
    <property type="component" value="Unassembled WGS sequence"/>
</dbReference>
<dbReference type="AlphaFoldDB" id="W6YSI2"/>
<sequence length="71" mass="8155">MRAGVASFVGQQCCGADHLYHHVISLHNKEPRPLGPRPLTMYREWRSSQSVARRLSLRTVHPPGRESIYFI</sequence>
<keyword evidence="2" id="KW-1185">Reference proteome</keyword>
<gene>
    <name evidence="1" type="ORF">COCCADRAFT_83121</name>
</gene>
<dbReference type="RefSeq" id="XP_007707389.1">
    <property type="nucleotide sequence ID" value="XM_007709199.1"/>
</dbReference>
<dbReference type="EMBL" id="KI964543">
    <property type="protein sequence ID" value="EUC38364.1"/>
    <property type="molecule type" value="Genomic_DNA"/>
</dbReference>
<name>W6YSI2_COCC2</name>
<dbReference type="HOGENOM" id="CLU_2739663_0_0_1"/>